<accession>J6EQI0</accession>
<comment type="caution">
    <text evidence="2">The sequence shown here is derived from an EMBL/GenBank/DDBJ whole genome shotgun (WGS) entry which is preliminary data.</text>
</comment>
<dbReference type="AlphaFoldDB" id="J6EQI0"/>
<evidence type="ECO:0000256" key="1">
    <source>
        <dbReference type="SAM" id="MobiDB-lite"/>
    </source>
</evidence>
<organism evidence="2 3">
    <name type="scientific">Trichosporon asahii var. asahii (strain ATCC 90039 / CBS 2479 / JCM 2466 / KCTC 7840 / NBRC 103889/ NCYC 2677 / UAMH 7654)</name>
    <name type="common">Yeast</name>
    <dbReference type="NCBI Taxonomy" id="1186058"/>
    <lineage>
        <taxon>Eukaryota</taxon>
        <taxon>Fungi</taxon>
        <taxon>Dikarya</taxon>
        <taxon>Basidiomycota</taxon>
        <taxon>Agaricomycotina</taxon>
        <taxon>Tremellomycetes</taxon>
        <taxon>Trichosporonales</taxon>
        <taxon>Trichosporonaceae</taxon>
        <taxon>Trichosporon</taxon>
    </lineage>
</organism>
<dbReference type="RefSeq" id="XP_014178417.1">
    <property type="nucleotide sequence ID" value="XM_014322942.1"/>
</dbReference>
<dbReference type="HOGENOM" id="CLU_541001_0_0_1"/>
<gene>
    <name evidence="2" type="ORF">A1Q1_04704</name>
</gene>
<feature type="compositionally biased region" description="Low complexity" evidence="1">
    <location>
        <begin position="1"/>
        <end position="15"/>
    </location>
</feature>
<feature type="compositionally biased region" description="Low complexity" evidence="1">
    <location>
        <begin position="36"/>
        <end position="51"/>
    </location>
</feature>
<dbReference type="Proteomes" id="UP000002748">
    <property type="component" value="Unassembled WGS sequence"/>
</dbReference>
<protein>
    <submittedName>
        <fullName evidence="2">Uncharacterized protein</fullName>
    </submittedName>
</protein>
<dbReference type="GeneID" id="25988216"/>
<sequence>MTAQRRQTRSATRAANSKAEPYAPTRPPAKRKRTNPATAEAKAPIKAEPAPRTGADSPSRIKRESSRTLKAESQGPTTAPAQVPEAAPMPEVIDPAELSVHDVQGLLRRVTSMAHPRAGVWLLGDKPIKRYDSVVVGTINGFWFVATSSSAHRFGRLVYFLGDDFYQYPPVAAANGRYEASPQDWESRITQAAYAGQRRPDDTPPLKWHVHIEWTSYIPGSARACILAAWLTFFPSFPPRSDTPCFEFMGDWRRGIEEIRRGHWSGAGIRGVKEKGGLADMLLFEEMQKRTRDLMVAEAKMERLRRREVAFRPPEKLPDNVMFRVLDALGKAGDSKASWNAVPMLDDKINGTQWQIVLFTEDKAYVIREAGASPPLIRRTWREELGPRAVILRSWLTQTPITAPAPAKWEELHLDCKFVPSEQWAALLLVWLRQFSAKEAVECLGRVSILPGKVKRDLLDFLAGRKMEWRSVELRPATRPPEECQKPVAERVRARACKSERIVR</sequence>
<feature type="region of interest" description="Disordered" evidence="1">
    <location>
        <begin position="1"/>
        <end position="86"/>
    </location>
</feature>
<evidence type="ECO:0000313" key="2">
    <source>
        <dbReference type="EMBL" id="EJT46739.1"/>
    </source>
</evidence>
<feature type="compositionally biased region" description="Basic and acidic residues" evidence="1">
    <location>
        <begin position="59"/>
        <end position="70"/>
    </location>
</feature>
<proteinExistence type="predicted"/>
<reference evidence="2 3" key="1">
    <citation type="journal article" date="2012" name="Eukaryot. Cell">
        <title>Draft genome sequence of CBS 2479, the standard type strain of Trichosporon asahii.</title>
        <authorList>
            <person name="Yang R.Y."/>
            <person name="Li H.T."/>
            <person name="Zhu H."/>
            <person name="Zhou G.P."/>
            <person name="Wang M."/>
            <person name="Wang L."/>
        </authorList>
    </citation>
    <scope>NUCLEOTIDE SEQUENCE [LARGE SCALE GENOMIC DNA]</scope>
    <source>
        <strain evidence="3">ATCC 90039 / CBS 2479 / JCM 2466 / KCTC 7840 / NCYC 2677 / UAMH 7654</strain>
    </source>
</reference>
<dbReference type="EMBL" id="ALBS01000280">
    <property type="protein sequence ID" value="EJT46739.1"/>
    <property type="molecule type" value="Genomic_DNA"/>
</dbReference>
<dbReference type="KEGG" id="tasa:A1Q1_04704"/>
<evidence type="ECO:0000313" key="3">
    <source>
        <dbReference type="Proteomes" id="UP000002748"/>
    </source>
</evidence>
<name>J6EQI0_TRIAS</name>
<dbReference type="VEuPathDB" id="FungiDB:A1Q1_04704"/>